<evidence type="ECO:0000313" key="1">
    <source>
        <dbReference type="EMBL" id="OXU31457.1"/>
    </source>
</evidence>
<gene>
    <name evidence="1" type="ORF">TSAR_000795</name>
</gene>
<dbReference type="AlphaFoldDB" id="A0A232FM74"/>
<protein>
    <submittedName>
        <fullName evidence="1">Uncharacterized protein</fullName>
    </submittedName>
</protein>
<proteinExistence type="predicted"/>
<reference evidence="1 2" key="1">
    <citation type="journal article" date="2017" name="Curr. Biol.">
        <title>The Evolution of Venom by Co-option of Single-Copy Genes.</title>
        <authorList>
            <person name="Martinson E.O."/>
            <person name="Mrinalini"/>
            <person name="Kelkar Y.D."/>
            <person name="Chang C.H."/>
            <person name="Werren J.H."/>
        </authorList>
    </citation>
    <scope>NUCLEOTIDE SEQUENCE [LARGE SCALE GENOMIC DNA]</scope>
    <source>
        <strain evidence="1 2">Alberta</strain>
        <tissue evidence="1">Whole body</tissue>
    </source>
</reference>
<sequence length="69" mass="8150">MRSPPKIAKNGFLASTRILSILQKKVKEISCRYFKNKTISHKHQIIKMRITRVYSSKLSFYSLKTNYMP</sequence>
<comment type="caution">
    <text evidence="1">The sequence shown here is derived from an EMBL/GenBank/DDBJ whole genome shotgun (WGS) entry which is preliminary data.</text>
</comment>
<dbReference type="EMBL" id="NNAY01000056">
    <property type="protein sequence ID" value="OXU31457.1"/>
    <property type="molecule type" value="Genomic_DNA"/>
</dbReference>
<organism evidence="1 2">
    <name type="scientific">Trichomalopsis sarcophagae</name>
    <dbReference type="NCBI Taxonomy" id="543379"/>
    <lineage>
        <taxon>Eukaryota</taxon>
        <taxon>Metazoa</taxon>
        <taxon>Ecdysozoa</taxon>
        <taxon>Arthropoda</taxon>
        <taxon>Hexapoda</taxon>
        <taxon>Insecta</taxon>
        <taxon>Pterygota</taxon>
        <taxon>Neoptera</taxon>
        <taxon>Endopterygota</taxon>
        <taxon>Hymenoptera</taxon>
        <taxon>Apocrita</taxon>
        <taxon>Proctotrupomorpha</taxon>
        <taxon>Chalcidoidea</taxon>
        <taxon>Pteromalidae</taxon>
        <taxon>Pteromalinae</taxon>
        <taxon>Trichomalopsis</taxon>
    </lineage>
</organism>
<name>A0A232FM74_9HYME</name>
<dbReference type="Proteomes" id="UP000215335">
    <property type="component" value="Unassembled WGS sequence"/>
</dbReference>
<evidence type="ECO:0000313" key="2">
    <source>
        <dbReference type="Proteomes" id="UP000215335"/>
    </source>
</evidence>
<accession>A0A232FM74</accession>
<keyword evidence="2" id="KW-1185">Reference proteome</keyword>